<feature type="region of interest" description="Disordered" evidence="6">
    <location>
        <begin position="240"/>
        <end position="263"/>
    </location>
</feature>
<evidence type="ECO:0000256" key="5">
    <source>
        <dbReference type="HAMAP-Rule" id="MF_02114"/>
    </source>
</evidence>
<comment type="pathway">
    <text evidence="5">Cofactor biosynthesis; coenzyme F420 biosynthesis.</text>
</comment>
<evidence type="ECO:0000256" key="1">
    <source>
        <dbReference type="ARBA" id="ARBA00022679"/>
    </source>
</evidence>
<evidence type="ECO:0000256" key="6">
    <source>
        <dbReference type="SAM" id="MobiDB-lite"/>
    </source>
</evidence>
<dbReference type="InterPro" id="IPR029044">
    <property type="entry name" value="Nucleotide-diphossugar_trans"/>
</dbReference>
<evidence type="ECO:0000313" key="8">
    <source>
        <dbReference type="EMBL" id="MFC5177607.1"/>
    </source>
</evidence>
<comment type="function">
    <text evidence="5">Guanylyltransferase that catalyzes the activation of phosphoenolpyruvate (PEP) as enolpyruvoyl-2-diphospho-5'-guanosine, via the condensation of PEP with GTP. It is involved in the biosynthesis of coenzyme F420, a hydride carrier cofactor.</text>
</comment>
<feature type="domain" description="MobA-like NTP transferase" evidence="7">
    <location>
        <begin position="24"/>
        <end position="166"/>
    </location>
</feature>
<evidence type="ECO:0000256" key="3">
    <source>
        <dbReference type="ARBA" id="ARBA00022741"/>
    </source>
</evidence>
<dbReference type="NCBIfam" id="TIGR03552">
    <property type="entry name" value="F420_cofC"/>
    <property type="match status" value="1"/>
</dbReference>
<organism evidence="8 9">
    <name type="scientific">Nocardioides taihuensis</name>
    <dbReference type="NCBI Taxonomy" id="1835606"/>
    <lineage>
        <taxon>Bacteria</taxon>
        <taxon>Bacillati</taxon>
        <taxon>Actinomycetota</taxon>
        <taxon>Actinomycetes</taxon>
        <taxon>Propionibacteriales</taxon>
        <taxon>Nocardioidaceae</taxon>
        <taxon>Nocardioides</taxon>
    </lineage>
</organism>
<dbReference type="RefSeq" id="WP_378590770.1">
    <property type="nucleotide sequence ID" value="NZ_JBHSKD010000013.1"/>
</dbReference>
<name>A0ABW0BKX6_9ACTN</name>
<reference evidence="9" key="1">
    <citation type="journal article" date="2019" name="Int. J. Syst. Evol. Microbiol.">
        <title>The Global Catalogue of Microorganisms (GCM) 10K type strain sequencing project: providing services to taxonomists for standard genome sequencing and annotation.</title>
        <authorList>
            <consortium name="The Broad Institute Genomics Platform"/>
            <consortium name="The Broad Institute Genome Sequencing Center for Infectious Disease"/>
            <person name="Wu L."/>
            <person name="Ma J."/>
        </authorList>
    </citation>
    <scope>NUCLEOTIDE SEQUENCE [LARGE SCALE GENOMIC DNA]</scope>
    <source>
        <strain evidence="9">DFY41</strain>
    </source>
</reference>
<gene>
    <name evidence="8" type="primary">cofC</name>
    <name evidence="5" type="synonym">fbiD</name>
    <name evidence="8" type="ORF">ACFPGP_13065</name>
</gene>
<dbReference type="Gene3D" id="3.90.550.10">
    <property type="entry name" value="Spore Coat Polysaccharide Biosynthesis Protein SpsA, Chain A"/>
    <property type="match status" value="1"/>
</dbReference>
<feature type="binding site" evidence="5">
    <location>
        <position position="144"/>
    </location>
    <ligand>
        <name>phosphoenolpyruvate</name>
        <dbReference type="ChEBI" id="CHEBI:58702"/>
    </ligand>
</feature>
<keyword evidence="3 5" id="KW-0547">Nucleotide-binding</keyword>
<evidence type="ECO:0000256" key="4">
    <source>
        <dbReference type="ARBA" id="ARBA00023134"/>
    </source>
</evidence>
<dbReference type="EC" id="2.7.7.105" evidence="5"/>
<evidence type="ECO:0000259" key="7">
    <source>
        <dbReference type="Pfam" id="PF12804"/>
    </source>
</evidence>
<evidence type="ECO:0000313" key="9">
    <source>
        <dbReference type="Proteomes" id="UP001596087"/>
    </source>
</evidence>
<comment type="similarity">
    <text evidence="5">Belongs to the CofC family.</text>
</comment>
<dbReference type="GO" id="GO:0043814">
    <property type="term" value="F:phospholactate guanylyltransferase activity"/>
    <property type="evidence" value="ECO:0007669"/>
    <property type="project" value="UniProtKB-EC"/>
</dbReference>
<dbReference type="PANTHER" id="PTHR40392">
    <property type="entry name" value="2-PHOSPHO-L-LACTATE GUANYLYLTRANSFERASE"/>
    <property type="match status" value="1"/>
</dbReference>
<proteinExistence type="inferred from homology"/>
<keyword evidence="1 5" id="KW-0808">Transferase</keyword>
<dbReference type="SUPFAM" id="SSF53448">
    <property type="entry name" value="Nucleotide-diphospho-sugar transferases"/>
    <property type="match status" value="1"/>
</dbReference>
<comment type="catalytic activity">
    <reaction evidence="5">
        <text>phosphoenolpyruvate + GTP + H(+) = enolpyruvoyl-2-diphospho-5'-guanosine + diphosphate</text>
        <dbReference type="Rhea" id="RHEA:30519"/>
        <dbReference type="ChEBI" id="CHEBI:15378"/>
        <dbReference type="ChEBI" id="CHEBI:33019"/>
        <dbReference type="ChEBI" id="CHEBI:37565"/>
        <dbReference type="ChEBI" id="CHEBI:58702"/>
        <dbReference type="ChEBI" id="CHEBI:143701"/>
        <dbReference type="EC" id="2.7.7.105"/>
    </reaction>
</comment>
<keyword evidence="9" id="KW-1185">Reference proteome</keyword>
<evidence type="ECO:0000256" key="2">
    <source>
        <dbReference type="ARBA" id="ARBA00022695"/>
    </source>
</evidence>
<feature type="binding site" evidence="5">
    <location>
        <position position="163"/>
    </location>
    <ligand>
        <name>phosphoenolpyruvate</name>
        <dbReference type="ChEBI" id="CHEBI:58702"/>
    </ligand>
</feature>
<protein>
    <recommendedName>
        <fullName evidence="5">Phosphoenolpyruvate guanylyltransferase</fullName>
        <shortName evidence="5">PEP guanylyltransferase</shortName>
        <ecNumber evidence="5">2.7.7.105</ecNumber>
    </recommendedName>
</protein>
<dbReference type="HAMAP" id="MF_02114">
    <property type="entry name" value="CofC"/>
    <property type="match status" value="1"/>
</dbReference>
<dbReference type="Proteomes" id="UP001596087">
    <property type="component" value="Unassembled WGS sequence"/>
</dbReference>
<accession>A0ABW0BKX6</accession>
<comment type="caution">
    <text evidence="8">The sequence shown here is derived from an EMBL/GenBank/DDBJ whole genome shotgun (WGS) entry which is preliminary data.</text>
</comment>
<feature type="binding site" evidence="5">
    <location>
        <position position="160"/>
    </location>
    <ligand>
        <name>phosphoenolpyruvate</name>
        <dbReference type="ChEBI" id="CHEBI:58702"/>
    </ligand>
</feature>
<dbReference type="PANTHER" id="PTHR40392:SF1">
    <property type="entry name" value="2-PHOSPHO-L-LACTATE GUANYLYLTRANSFERASE"/>
    <property type="match status" value="1"/>
</dbReference>
<dbReference type="Pfam" id="PF12804">
    <property type="entry name" value="NTP_transf_3"/>
    <property type="match status" value="1"/>
</dbReference>
<keyword evidence="4 5" id="KW-0342">GTP-binding</keyword>
<keyword evidence="2 5" id="KW-0548">Nucleotidyltransferase</keyword>
<dbReference type="InterPro" id="IPR025877">
    <property type="entry name" value="MobA-like_NTP_Trfase"/>
</dbReference>
<dbReference type="InterPro" id="IPR002835">
    <property type="entry name" value="CofC"/>
</dbReference>
<sequence length="263" mass="27879">MSTVKATQRFVTLIPAKGLTGAKRRLEVDPKQRRALAMCFLADAVAAASRAQLVKEVVVLTPDPSLGGLAGSLGATWLPDQAVGGLNAAVRDGVRRLRHPVGHVAVMVADLPALDASELDTALGQLLDSDSGRLCVEDRSGGGTTLLAAREARALVPQFGEDSAARHHEAGFSLATGALLGLRLDVDTLDDLRRAAALRSFGPVTARALSDLRLFERVNRVDGRHSISFPRRGSILAARGRHPSDDAHVRSEEVPVGADYLRP</sequence>
<dbReference type="EMBL" id="JBHSKD010000013">
    <property type="protein sequence ID" value="MFC5177607.1"/>
    <property type="molecule type" value="Genomic_DNA"/>
</dbReference>
<feature type="compositionally biased region" description="Basic and acidic residues" evidence="6">
    <location>
        <begin position="242"/>
        <end position="253"/>
    </location>
</feature>